<reference evidence="2" key="1">
    <citation type="submission" date="2020-05" db="UniProtKB">
        <authorList>
            <consortium name="EnsemblMetazoa"/>
        </authorList>
    </citation>
    <scope>IDENTIFICATION</scope>
    <source>
        <strain evidence="2">FUMOZ</strain>
    </source>
</reference>
<feature type="compositionally biased region" description="Acidic residues" evidence="1">
    <location>
        <begin position="497"/>
        <end position="515"/>
    </location>
</feature>
<feature type="compositionally biased region" description="Polar residues" evidence="1">
    <location>
        <begin position="768"/>
        <end position="800"/>
    </location>
</feature>
<dbReference type="VEuPathDB" id="VectorBase:AFUN011085"/>
<sequence>MRDEECFTPSVEEENVDRSFDALRLKFKELYDEIDFLGEQATLTVQSISNGNENDSEVLQKSDIEDLIVYARKFVRETRKTIVSFDEHGVQCEPEKRSNKKVSTPKAWLQPPPPETSIVRDEMWEYPFRDQSAITVTQDIPINVSSVLSDQVEPLNNKVTVATAPDVRSIGTNVNFVSQRTVAKRTNVQRVVQLSTARAPRCPSAAELRPRPVVKIRPPPSTAPASTSSKRPGKPPIRTFSDGQFKRLLEKFIQMQTEKHATSSSEKVSQDIEKGVKEQQEDQATNSNLEHNVQSVVSDESKDTDPNNKLTEKEPIEHSPSQDKVSELVDTAEETFGCTSHVLPGVSIKGRWDAKLKVQQTGNIAILAEKNTTDDERPNNNVLYVELKRRQTRNVKENVPNEKLPTVTVESQKDVASESSKLCADTEDPEIFTTEYTSDSDCKATSYPGSEPCEPSQIRIPRSARNVIRHSNKPNKYLDPFVNMQSKKGPSKNNTEELFDIFDDDSSSSNTEDDFEEDDIRMLLNLNDNGNRDGLPTLEPESLKTEHTKKLPTSVQCQRSLLEVSIIPTLHSPSEISRGNESSESETETVSNGHSSRHFLKNLRIWKSALEVQSQNMKITNELTENLDVLKDNIEKIAQESTKVAKIAKHVENAAADKEGFPRQIIPVRPESSPLRSRSCECFGCQSTFEEAALRPTTSPPYGHKQFQRAIFERNPRYAKTIRKICQLGSSERPPISVGADRDKTIKKAAQKFLFSLQGNGNHRRSYSSESSCGLVNSPSKSMSNGSDDAADSTLTLSENEYLSDQEEASVSFSTYADSKSNGSSLGQIASSERTDLSSLTINFNSQSDMGEVLSPGEIK</sequence>
<accession>A0A182RXR7</accession>
<feature type="compositionally biased region" description="Basic and acidic residues" evidence="1">
    <location>
        <begin position="299"/>
        <end position="327"/>
    </location>
</feature>
<feature type="region of interest" description="Disordered" evidence="1">
    <location>
        <begin position="96"/>
        <end position="115"/>
    </location>
</feature>
<feature type="region of interest" description="Disordered" evidence="1">
    <location>
        <begin position="761"/>
        <end position="800"/>
    </location>
</feature>
<feature type="compositionally biased region" description="Polar residues" evidence="1">
    <location>
        <begin position="282"/>
        <end position="298"/>
    </location>
</feature>
<feature type="region of interest" description="Disordered" evidence="1">
    <location>
        <begin position="256"/>
        <end position="327"/>
    </location>
</feature>
<feature type="region of interest" description="Disordered" evidence="1">
    <location>
        <begin position="437"/>
        <end position="457"/>
    </location>
</feature>
<feature type="compositionally biased region" description="Basic and acidic residues" evidence="1">
    <location>
        <begin position="268"/>
        <end position="280"/>
    </location>
</feature>
<organism evidence="2">
    <name type="scientific">Anopheles funestus</name>
    <name type="common">African malaria mosquito</name>
    <dbReference type="NCBI Taxonomy" id="62324"/>
    <lineage>
        <taxon>Eukaryota</taxon>
        <taxon>Metazoa</taxon>
        <taxon>Ecdysozoa</taxon>
        <taxon>Arthropoda</taxon>
        <taxon>Hexapoda</taxon>
        <taxon>Insecta</taxon>
        <taxon>Pterygota</taxon>
        <taxon>Neoptera</taxon>
        <taxon>Endopterygota</taxon>
        <taxon>Diptera</taxon>
        <taxon>Nematocera</taxon>
        <taxon>Culicoidea</taxon>
        <taxon>Culicidae</taxon>
        <taxon>Anophelinae</taxon>
        <taxon>Anopheles</taxon>
    </lineage>
</organism>
<name>A0A182RXR7_ANOFN</name>
<evidence type="ECO:0000256" key="1">
    <source>
        <dbReference type="SAM" id="MobiDB-lite"/>
    </source>
</evidence>
<proteinExistence type="predicted"/>
<feature type="region of interest" description="Disordered" evidence="1">
    <location>
        <begin position="197"/>
        <end position="242"/>
    </location>
</feature>
<evidence type="ECO:0000313" key="2">
    <source>
        <dbReference type="EnsemblMetazoa" id="AFUN011085-PA"/>
    </source>
</evidence>
<feature type="region of interest" description="Disordered" evidence="1">
    <location>
        <begin position="486"/>
        <end position="515"/>
    </location>
</feature>
<dbReference type="EnsemblMetazoa" id="AFUN011085-RA">
    <property type="protein sequence ID" value="AFUN011085-PA"/>
    <property type="gene ID" value="AFUN011085"/>
</dbReference>
<protein>
    <submittedName>
        <fullName evidence="2">Uncharacterized protein</fullName>
    </submittedName>
</protein>
<feature type="region of interest" description="Disordered" evidence="1">
    <location>
        <begin position="572"/>
        <end position="595"/>
    </location>
</feature>
<dbReference type="AlphaFoldDB" id="A0A182RXR7"/>
<feature type="region of interest" description="Disordered" evidence="1">
    <location>
        <begin position="813"/>
        <end position="832"/>
    </location>
</feature>